<protein>
    <submittedName>
        <fullName evidence="3">Uncharacterized protein</fullName>
    </submittedName>
</protein>
<organism evidence="3 4">
    <name type="scientific">Trichomalopsis sarcophagae</name>
    <dbReference type="NCBI Taxonomy" id="543379"/>
    <lineage>
        <taxon>Eukaryota</taxon>
        <taxon>Metazoa</taxon>
        <taxon>Ecdysozoa</taxon>
        <taxon>Arthropoda</taxon>
        <taxon>Hexapoda</taxon>
        <taxon>Insecta</taxon>
        <taxon>Pterygota</taxon>
        <taxon>Neoptera</taxon>
        <taxon>Endopterygota</taxon>
        <taxon>Hymenoptera</taxon>
        <taxon>Apocrita</taxon>
        <taxon>Proctotrupomorpha</taxon>
        <taxon>Chalcidoidea</taxon>
        <taxon>Pteromalidae</taxon>
        <taxon>Pteromalinae</taxon>
        <taxon>Trichomalopsis</taxon>
    </lineage>
</organism>
<name>A0A232EPB4_9HYME</name>
<dbReference type="EMBL" id="NNAY01002993">
    <property type="protein sequence ID" value="OXU20156.1"/>
    <property type="molecule type" value="Genomic_DNA"/>
</dbReference>
<feature type="region of interest" description="Disordered" evidence="1">
    <location>
        <begin position="69"/>
        <end position="152"/>
    </location>
</feature>
<evidence type="ECO:0000256" key="2">
    <source>
        <dbReference type="SAM" id="SignalP"/>
    </source>
</evidence>
<dbReference type="Proteomes" id="UP000215335">
    <property type="component" value="Unassembled WGS sequence"/>
</dbReference>
<feature type="chain" id="PRO_5012556710" evidence="2">
    <location>
        <begin position="18"/>
        <end position="152"/>
    </location>
</feature>
<accession>A0A232EPB4</accession>
<sequence length="152" mass="15997">MIKLLILMTAFIAVTSGGKKQNMEPSDQPSTEVIHSYEVIPIYAYVLQACNYKLQLIDKIGQLIVGEDLDSESSDESGSSSSSQNSSTSSDKSDTSTSSDNSDSSTSCDNSDTSCSSSDESDSSSSSSKSNSSKSSSDSDSLSSSDYEIIIT</sequence>
<proteinExistence type="predicted"/>
<evidence type="ECO:0000313" key="4">
    <source>
        <dbReference type="Proteomes" id="UP000215335"/>
    </source>
</evidence>
<keyword evidence="2" id="KW-0732">Signal</keyword>
<feature type="signal peptide" evidence="2">
    <location>
        <begin position="1"/>
        <end position="17"/>
    </location>
</feature>
<evidence type="ECO:0000256" key="1">
    <source>
        <dbReference type="SAM" id="MobiDB-lite"/>
    </source>
</evidence>
<comment type="caution">
    <text evidence="3">The sequence shown here is derived from an EMBL/GenBank/DDBJ whole genome shotgun (WGS) entry which is preliminary data.</text>
</comment>
<feature type="compositionally biased region" description="Low complexity" evidence="1">
    <location>
        <begin position="76"/>
        <end position="146"/>
    </location>
</feature>
<reference evidence="3 4" key="1">
    <citation type="journal article" date="2017" name="Curr. Biol.">
        <title>The Evolution of Venom by Co-option of Single-Copy Genes.</title>
        <authorList>
            <person name="Martinson E.O."/>
            <person name="Mrinalini"/>
            <person name="Kelkar Y.D."/>
            <person name="Chang C.H."/>
            <person name="Werren J.H."/>
        </authorList>
    </citation>
    <scope>NUCLEOTIDE SEQUENCE [LARGE SCALE GENOMIC DNA]</scope>
    <source>
        <strain evidence="3 4">Alberta</strain>
        <tissue evidence="3">Whole body</tissue>
    </source>
</reference>
<dbReference type="AlphaFoldDB" id="A0A232EPB4"/>
<evidence type="ECO:0000313" key="3">
    <source>
        <dbReference type="EMBL" id="OXU20156.1"/>
    </source>
</evidence>
<keyword evidence="4" id="KW-1185">Reference proteome</keyword>
<gene>
    <name evidence="3" type="ORF">TSAR_013308</name>
</gene>